<dbReference type="InterPro" id="IPR049704">
    <property type="entry name" value="Aminotrans_3_PPA_site"/>
</dbReference>
<gene>
    <name evidence="4" type="ORF">VSQ78_15785</name>
</gene>
<keyword evidence="2 3" id="KW-0663">Pyridoxal phosphate</keyword>
<dbReference type="RefSeq" id="WP_234305806.1">
    <property type="nucleotide sequence ID" value="NZ_BAZE01000004.1"/>
</dbReference>
<evidence type="ECO:0000313" key="4">
    <source>
        <dbReference type="EMBL" id="MFB8769168.1"/>
    </source>
</evidence>
<dbReference type="EMBL" id="JAYMRS010000005">
    <property type="protein sequence ID" value="MFB8769168.1"/>
    <property type="molecule type" value="Genomic_DNA"/>
</dbReference>
<dbReference type="PROSITE" id="PS00600">
    <property type="entry name" value="AA_TRANSFER_CLASS_3"/>
    <property type="match status" value="1"/>
</dbReference>
<dbReference type="Gene3D" id="3.90.1150.10">
    <property type="entry name" value="Aspartate Aminotransferase, domain 1"/>
    <property type="match status" value="1"/>
</dbReference>
<dbReference type="PANTHER" id="PTHR43094">
    <property type="entry name" value="AMINOTRANSFERASE"/>
    <property type="match status" value="1"/>
</dbReference>
<comment type="caution">
    <text evidence="4">The sequence shown here is derived from an EMBL/GenBank/DDBJ whole genome shotgun (WGS) entry which is preliminary data.</text>
</comment>
<dbReference type="PANTHER" id="PTHR43094:SF1">
    <property type="entry name" value="AMINOTRANSFERASE CLASS-III"/>
    <property type="match status" value="1"/>
</dbReference>
<dbReference type="Pfam" id="PF00202">
    <property type="entry name" value="Aminotran_3"/>
    <property type="match status" value="1"/>
</dbReference>
<dbReference type="GeneID" id="91391286"/>
<name>A0ABV5DX49_9ACTN</name>
<evidence type="ECO:0000256" key="3">
    <source>
        <dbReference type="RuleBase" id="RU003560"/>
    </source>
</evidence>
<dbReference type="InterPro" id="IPR015422">
    <property type="entry name" value="PyrdxlP-dep_Trfase_small"/>
</dbReference>
<keyword evidence="5" id="KW-1185">Reference proteome</keyword>
<evidence type="ECO:0000256" key="2">
    <source>
        <dbReference type="ARBA" id="ARBA00022898"/>
    </source>
</evidence>
<dbReference type="CDD" id="cd00610">
    <property type="entry name" value="OAT_like"/>
    <property type="match status" value="1"/>
</dbReference>
<dbReference type="PIRSF" id="PIRSF000521">
    <property type="entry name" value="Transaminase_4ab_Lys_Orn"/>
    <property type="match status" value="1"/>
</dbReference>
<reference evidence="4 5" key="1">
    <citation type="submission" date="2024-01" db="EMBL/GenBank/DDBJ databases">
        <title>Genome mining of biosynthetic gene clusters to explore secondary metabolites of Streptomyces sp.</title>
        <authorList>
            <person name="Baig A."/>
            <person name="Ajitkumar Shintre N."/>
            <person name="Kumar H."/>
            <person name="Anbarasu A."/>
            <person name="Ramaiah S."/>
        </authorList>
    </citation>
    <scope>NUCLEOTIDE SEQUENCE [LARGE SCALE GENOMIC DNA]</scope>
    <source>
        <strain evidence="4 5">A01</strain>
    </source>
</reference>
<organism evidence="4 5">
    <name type="scientific">Nocardiopsis alba</name>
    <dbReference type="NCBI Taxonomy" id="53437"/>
    <lineage>
        <taxon>Bacteria</taxon>
        <taxon>Bacillati</taxon>
        <taxon>Actinomycetota</taxon>
        <taxon>Actinomycetes</taxon>
        <taxon>Streptosporangiales</taxon>
        <taxon>Nocardiopsidaceae</taxon>
        <taxon>Nocardiopsis</taxon>
    </lineage>
</organism>
<keyword evidence="4" id="KW-0032">Aminotransferase</keyword>
<accession>A0ABV5DX49</accession>
<dbReference type="InterPro" id="IPR015421">
    <property type="entry name" value="PyrdxlP-dep_Trfase_major"/>
</dbReference>
<dbReference type="InterPro" id="IPR015424">
    <property type="entry name" value="PyrdxlP-dep_Trfase"/>
</dbReference>
<dbReference type="Gene3D" id="3.40.640.10">
    <property type="entry name" value="Type I PLP-dependent aspartate aminotransferase-like (Major domain)"/>
    <property type="match status" value="1"/>
</dbReference>
<dbReference type="Proteomes" id="UP001585053">
    <property type="component" value="Unassembled WGS sequence"/>
</dbReference>
<dbReference type="GO" id="GO:0008483">
    <property type="term" value="F:transaminase activity"/>
    <property type="evidence" value="ECO:0007669"/>
    <property type="project" value="UniProtKB-KW"/>
</dbReference>
<dbReference type="SUPFAM" id="SSF53383">
    <property type="entry name" value="PLP-dependent transferases"/>
    <property type="match status" value="1"/>
</dbReference>
<dbReference type="InterPro" id="IPR005814">
    <property type="entry name" value="Aminotrans_3"/>
</dbReference>
<sequence>MNATDRPTVSTGSAPSPLWLPMTSMGMFERGGTTFVSGDGVRVSDSEGRSYLSATAGLWNVICGWNHPVIIDAITDQLRRLSYGTLFRFDHDVARELAGRLLTIAPGHFERVYFSTSGSAANEAAVKILRRYRSIIGETERRLVVSFDTHSWHGTGIGSMALTGEDVDQEAYGVDRRWHRKLPFPETFAAERGLGPDERTCREALAELERTEGDRVAAVIVEPILCSGGVLMPPEGFLKEVAEATARMGAHLIVDEVATGFGRTGSMFAIERTGIRPDVVTMSKGITGGYLPLAATLFPSEVYRAYEEAGAYLSHGETQSGNPAACAAALATLEVMERERLVERSAEAGARLRRHLDSLLDLEIVGEVRGEGLALAVELVRDSESRAPLSPMDVGMIAHLCQRNGLLVHPSRRSLLLFPPLTVTDDEVDEIATRLGQALRAVRTR</sequence>
<proteinExistence type="inferred from homology"/>
<comment type="similarity">
    <text evidence="1 3">Belongs to the class-III pyridoxal-phosphate-dependent aminotransferase family.</text>
</comment>
<evidence type="ECO:0000313" key="5">
    <source>
        <dbReference type="Proteomes" id="UP001585053"/>
    </source>
</evidence>
<protein>
    <submittedName>
        <fullName evidence="4">Aminotransferase class III-fold pyridoxal phosphate-dependent enzyme</fullName>
    </submittedName>
</protein>
<keyword evidence="4" id="KW-0808">Transferase</keyword>
<evidence type="ECO:0000256" key="1">
    <source>
        <dbReference type="ARBA" id="ARBA00008954"/>
    </source>
</evidence>